<name>A0AAW9S7Y0_9BACT</name>
<comment type="caution">
    <text evidence="2">The sequence shown here is derived from an EMBL/GenBank/DDBJ whole genome shotgun (WGS) entry which is preliminary data.</text>
</comment>
<dbReference type="RefSeq" id="WP_346821296.1">
    <property type="nucleotide sequence ID" value="NZ_JBDKWZ010000005.1"/>
</dbReference>
<organism evidence="2 3">
    <name type="scientific">Rapidithrix thailandica</name>
    <dbReference type="NCBI Taxonomy" id="413964"/>
    <lineage>
        <taxon>Bacteria</taxon>
        <taxon>Pseudomonadati</taxon>
        <taxon>Bacteroidota</taxon>
        <taxon>Cytophagia</taxon>
        <taxon>Cytophagales</taxon>
        <taxon>Flammeovirgaceae</taxon>
        <taxon>Rapidithrix</taxon>
    </lineage>
</organism>
<feature type="chain" id="PRO_5043757260" evidence="1">
    <location>
        <begin position="21"/>
        <end position="220"/>
    </location>
</feature>
<keyword evidence="1" id="KW-0732">Signal</keyword>
<dbReference type="PROSITE" id="PS51257">
    <property type="entry name" value="PROKAR_LIPOPROTEIN"/>
    <property type="match status" value="1"/>
</dbReference>
<keyword evidence="3" id="KW-1185">Reference proteome</keyword>
<gene>
    <name evidence="2" type="ORF">AAG747_11395</name>
</gene>
<dbReference type="EMBL" id="JBDKWZ010000005">
    <property type="protein sequence ID" value="MEN7548518.1"/>
    <property type="molecule type" value="Genomic_DNA"/>
</dbReference>
<accession>A0AAW9S7Y0</accession>
<evidence type="ECO:0000256" key="1">
    <source>
        <dbReference type="SAM" id="SignalP"/>
    </source>
</evidence>
<dbReference type="Proteomes" id="UP001403385">
    <property type="component" value="Unassembled WGS sequence"/>
</dbReference>
<dbReference type="AlphaFoldDB" id="A0AAW9S7Y0"/>
<reference evidence="2 3" key="1">
    <citation type="submission" date="2024-04" db="EMBL/GenBank/DDBJ databases">
        <title>Novel genus in family Flammeovirgaceae.</title>
        <authorList>
            <person name="Nguyen T.H."/>
            <person name="Vuong T.Q."/>
            <person name="Le H."/>
            <person name="Kim S.-G."/>
        </authorList>
    </citation>
    <scope>NUCLEOTIDE SEQUENCE [LARGE SCALE GENOMIC DNA]</scope>
    <source>
        <strain evidence="2 3">JCM 23209</strain>
    </source>
</reference>
<proteinExistence type="predicted"/>
<evidence type="ECO:0000313" key="2">
    <source>
        <dbReference type="EMBL" id="MEN7548518.1"/>
    </source>
</evidence>
<evidence type="ECO:0000313" key="3">
    <source>
        <dbReference type="Proteomes" id="UP001403385"/>
    </source>
</evidence>
<feature type="signal peptide" evidence="1">
    <location>
        <begin position="1"/>
        <end position="20"/>
    </location>
</feature>
<sequence>MKKFTIYSLLWIAVSLMVFTSCEQNNEEIEPLKLESAKLAYTGTPGVEENITNGGGTIELDASVTGLYHVRDFYQGEINPEPTDPHDRASTYYFRLTDNEGGNDTSFDLKFTGRATANIYPGSGSTLAYVDKSFSAVTASDYDANKEQAYFGNNSGSTIGWYNYNFLTHIVTAVSGRTFILKKGSDYYKIKFTSIYEGGAPDSPYAATDFPYFTFDYQKL</sequence>
<protein>
    <submittedName>
        <fullName evidence="2">Uncharacterized protein</fullName>
    </submittedName>
</protein>